<evidence type="ECO:0000313" key="1">
    <source>
        <dbReference type="EMBL" id="ONK81301.1"/>
    </source>
</evidence>
<dbReference type="Proteomes" id="UP000243459">
    <property type="component" value="Chromosome 1"/>
</dbReference>
<evidence type="ECO:0000313" key="2">
    <source>
        <dbReference type="Proteomes" id="UP000243459"/>
    </source>
</evidence>
<protein>
    <submittedName>
        <fullName evidence="1">Uncharacterized protein</fullName>
    </submittedName>
</protein>
<proteinExistence type="predicted"/>
<dbReference type="Gramene" id="ONK81301">
    <property type="protein sequence ID" value="ONK81301"/>
    <property type="gene ID" value="A4U43_C01F27580"/>
</dbReference>
<dbReference type="AlphaFoldDB" id="A0A5P1FWJ9"/>
<dbReference type="EMBL" id="CM007381">
    <property type="protein sequence ID" value="ONK81301.1"/>
    <property type="molecule type" value="Genomic_DNA"/>
</dbReference>
<reference evidence="2" key="1">
    <citation type="journal article" date="2017" name="Nat. Commun.">
        <title>The asparagus genome sheds light on the origin and evolution of a young Y chromosome.</title>
        <authorList>
            <person name="Harkess A."/>
            <person name="Zhou J."/>
            <person name="Xu C."/>
            <person name="Bowers J.E."/>
            <person name="Van der Hulst R."/>
            <person name="Ayyampalayam S."/>
            <person name="Mercati F."/>
            <person name="Riccardi P."/>
            <person name="McKain M.R."/>
            <person name="Kakrana A."/>
            <person name="Tang H."/>
            <person name="Ray J."/>
            <person name="Groenendijk J."/>
            <person name="Arikit S."/>
            <person name="Mathioni S.M."/>
            <person name="Nakano M."/>
            <person name="Shan H."/>
            <person name="Telgmann-Rauber A."/>
            <person name="Kanno A."/>
            <person name="Yue Z."/>
            <person name="Chen H."/>
            <person name="Li W."/>
            <person name="Chen Y."/>
            <person name="Xu X."/>
            <person name="Zhang Y."/>
            <person name="Luo S."/>
            <person name="Chen H."/>
            <person name="Gao J."/>
            <person name="Mao Z."/>
            <person name="Pires J.C."/>
            <person name="Luo M."/>
            <person name="Kudrna D."/>
            <person name="Wing R.A."/>
            <person name="Meyers B.C."/>
            <person name="Yi K."/>
            <person name="Kong H."/>
            <person name="Lavrijsen P."/>
            <person name="Sunseri F."/>
            <person name="Falavigna A."/>
            <person name="Ye Y."/>
            <person name="Leebens-Mack J.H."/>
            <person name="Chen G."/>
        </authorList>
    </citation>
    <scope>NUCLEOTIDE SEQUENCE [LARGE SCALE GENOMIC DNA]</scope>
    <source>
        <strain evidence="2">cv. DH0086</strain>
    </source>
</reference>
<sequence>MGGGEEAEERRKRAKELGEKARLAVGKGGSSYVDTGNMIAELIQRRRTAEAKRGFDVCSDTVVGAPADFER</sequence>
<keyword evidence="2" id="KW-1185">Reference proteome</keyword>
<gene>
    <name evidence="1" type="ORF">A4U43_C01F27580</name>
</gene>
<dbReference type="Gene3D" id="3.40.50.2000">
    <property type="entry name" value="Glycogen Phosphorylase B"/>
    <property type="match status" value="2"/>
</dbReference>
<name>A0A5P1FWJ9_ASPOF</name>
<accession>A0A5P1FWJ9</accession>
<organism evidence="1 2">
    <name type="scientific">Asparagus officinalis</name>
    <name type="common">Garden asparagus</name>
    <dbReference type="NCBI Taxonomy" id="4686"/>
    <lineage>
        <taxon>Eukaryota</taxon>
        <taxon>Viridiplantae</taxon>
        <taxon>Streptophyta</taxon>
        <taxon>Embryophyta</taxon>
        <taxon>Tracheophyta</taxon>
        <taxon>Spermatophyta</taxon>
        <taxon>Magnoliopsida</taxon>
        <taxon>Liliopsida</taxon>
        <taxon>Asparagales</taxon>
        <taxon>Asparagaceae</taxon>
        <taxon>Asparagoideae</taxon>
        <taxon>Asparagus</taxon>
    </lineage>
</organism>